<reference evidence="2 3" key="1">
    <citation type="submission" date="2022-05" db="EMBL/GenBank/DDBJ databases">
        <authorList>
            <consortium name="Genoscope - CEA"/>
            <person name="William W."/>
        </authorList>
    </citation>
    <scope>NUCLEOTIDE SEQUENCE [LARGE SCALE GENOMIC DNA]</scope>
</reference>
<dbReference type="Proteomes" id="UP001159405">
    <property type="component" value="Unassembled WGS sequence"/>
</dbReference>
<comment type="caution">
    <text evidence="2">The sequence shown here is derived from an EMBL/GenBank/DDBJ whole genome shotgun (WGS) entry which is preliminary data.</text>
</comment>
<keyword evidence="3" id="KW-1185">Reference proteome</keyword>
<keyword evidence="1" id="KW-0175">Coiled coil</keyword>
<protein>
    <submittedName>
        <fullName evidence="2">Uncharacterized protein</fullName>
    </submittedName>
</protein>
<feature type="coiled-coil region" evidence="1">
    <location>
        <begin position="6"/>
        <end position="93"/>
    </location>
</feature>
<organism evidence="2 3">
    <name type="scientific">Porites lobata</name>
    <dbReference type="NCBI Taxonomy" id="104759"/>
    <lineage>
        <taxon>Eukaryota</taxon>
        <taxon>Metazoa</taxon>
        <taxon>Cnidaria</taxon>
        <taxon>Anthozoa</taxon>
        <taxon>Hexacorallia</taxon>
        <taxon>Scleractinia</taxon>
        <taxon>Fungiina</taxon>
        <taxon>Poritidae</taxon>
        <taxon>Porites</taxon>
    </lineage>
</organism>
<sequence length="241" mass="27736">MKKAIISQQQRTIQENNEALLLLERNKVDIMNEVARANHEIEELKAKLAKKNNVLKNSQDLQDTLLLQAEKLRLEKEQLNQRCENAVNEMRDRLQVKDNIILQVREEIEKYIKLQREVKQRNEVLKGRLEKREKIVTGLKTKLTMLTSWSVRSASVTQLTPPAPTSSLNLKVAVNSVICYRHLIHDERETRNVVLANLYFFTFELNCVRAILPHGCSIFSFLVSKVLSLVSSLGLSSSIMC</sequence>
<name>A0ABN8QP26_9CNID</name>
<proteinExistence type="predicted"/>
<evidence type="ECO:0000256" key="1">
    <source>
        <dbReference type="SAM" id="Coils"/>
    </source>
</evidence>
<dbReference type="EMBL" id="CALNXK010000139">
    <property type="protein sequence ID" value="CAH3167126.1"/>
    <property type="molecule type" value="Genomic_DNA"/>
</dbReference>
<evidence type="ECO:0000313" key="2">
    <source>
        <dbReference type="EMBL" id="CAH3167126.1"/>
    </source>
</evidence>
<accession>A0ABN8QP26</accession>
<gene>
    <name evidence="2" type="ORF">PLOB_00008067</name>
</gene>
<evidence type="ECO:0000313" key="3">
    <source>
        <dbReference type="Proteomes" id="UP001159405"/>
    </source>
</evidence>